<dbReference type="GO" id="GO:0043005">
    <property type="term" value="C:neuron projection"/>
    <property type="evidence" value="ECO:0007669"/>
    <property type="project" value="TreeGrafter"/>
</dbReference>
<reference evidence="9 10" key="1">
    <citation type="submission" date="2015-08" db="EMBL/GenBank/DDBJ databases">
        <title>The genome of the Asian arowana (Scleropages formosus).</title>
        <authorList>
            <person name="Tan M.H."/>
            <person name="Gan H.M."/>
            <person name="Croft L.J."/>
            <person name="Austin C.M."/>
        </authorList>
    </citation>
    <scope>NUCLEOTIDE SEQUENCE [LARGE SCALE GENOMIC DNA]</scope>
    <source>
        <strain evidence="9">Aro1</strain>
    </source>
</reference>
<feature type="compositionally biased region" description="Basic and acidic residues" evidence="7">
    <location>
        <begin position="165"/>
        <end position="179"/>
    </location>
</feature>
<dbReference type="PANTHER" id="PTHR45799:SF6">
    <property type="entry name" value="RETICULON"/>
    <property type="match status" value="1"/>
</dbReference>
<evidence type="ECO:0000256" key="7">
    <source>
        <dbReference type="SAM" id="MobiDB-lite"/>
    </source>
</evidence>
<dbReference type="InterPro" id="IPR046964">
    <property type="entry name" value="RTN1-4"/>
</dbReference>
<evidence type="ECO:0000256" key="2">
    <source>
        <dbReference type="ARBA" id="ARBA00022692"/>
    </source>
</evidence>
<keyword evidence="3 6" id="KW-0256">Endoplasmic reticulum</keyword>
<accession>A0A0P7X743</accession>
<dbReference type="AlphaFoldDB" id="A0A0P7X743"/>
<feature type="region of interest" description="Disordered" evidence="7">
    <location>
        <begin position="1"/>
        <end position="26"/>
    </location>
</feature>
<comment type="subcellular location">
    <subcellularLocation>
        <location evidence="1 6">Endoplasmic reticulum membrane</location>
        <topology evidence="1 6">Multi-pass membrane protein</topology>
    </subcellularLocation>
</comment>
<dbReference type="Proteomes" id="UP000034805">
    <property type="component" value="Unassembled WGS sequence"/>
</dbReference>
<sequence>MATQSAQISSSQGFADGSAERIPAKEPKFSERIKALEALVAKQNDPDAWNDGGLLHFKERHFEKSPTESSRFQKKEVFPDQDSPESPFEVLGDTRRGSDFEDTADWMRAHLPPAPNFETVPELSSSGPSDFVASEGCDFEETQAATALVASVPDAFMDVPADPSLQKDHISESAKRPSTEEDSEFDLSFLPTAYIWDKQEKTDPETQVPTNVPMLHDSKPSPSPPPPAGFGSPTPPPSPPSLDLETSELKPTPQSSDSEPAEIIDMESSGESDDTVIEDAVPVLATVLSLSSPVAVSEGLVSVTPSVPDEPCPQDIPQDLFSGFSKKSSDTPLQLQELEPDNGYSEEQDDSTEFEKLREEPTSLYGGDILSPLESGLVFSADVNQQKSEAEEHPPETSDPESVEPECSVSATTDSFVEFMRECLKSQQGEDPIDICTHYTSRMEIPKTGAPSSQSSPTMVLDLEQECLTIRALKELGSSQEDEDLPVPDMASQVIIGQEEKYPLPASELQTTVTRTPSPVSPLCTPPLDASAVEEVVGIDAWVADAYYLAEHVLAAVLTHLSAKDLVYWRDPKKSGVVFGVSLLLLLSLAAFSVISVVSYLLLALLCVTISFRIYKSIIQAVQKSSEGHPFRSFMDKDVSVPPETFRKHVDVCLSYINRALKLMSRLFLVEDLVDSLKVRRFPSRLTALDALALAVAMWLLTYVGAVFNGITVLILADILIFTLPLVYEKNKTQIDNYVGIVRTQFNSMVSKIQEKLPGVKRKAE</sequence>
<evidence type="ECO:0000256" key="5">
    <source>
        <dbReference type="ARBA" id="ARBA00023136"/>
    </source>
</evidence>
<dbReference type="GO" id="GO:0030182">
    <property type="term" value="P:neuron differentiation"/>
    <property type="evidence" value="ECO:0007669"/>
    <property type="project" value="TreeGrafter"/>
</dbReference>
<feature type="transmembrane region" description="Helical" evidence="6">
    <location>
        <begin position="686"/>
        <end position="704"/>
    </location>
</feature>
<feature type="transmembrane region" description="Helical" evidence="6">
    <location>
        <begin position="577"/>
        <end position="610"/>
    </location>
</feature>
<feature type="transmembrane region" description="Helical" evidence="6">
    <location>
        <begin position="710"/>
        <end position="728"/>
    </location>
</feature>
<dbReference type="Pfam" id="PF02453">
    <property type="entry name" value="Reticulon"/>
    <property type="match status" value="2"/>
</dbReference>
<dbReference type="Gene3D" id="1.20.5.2480">
    <property type="match status" value="1"/>
</dbReference>
<keyword evidence="2 6" id="KW-0812">Transmembrane</keyword>
<feature type="compositionally biased region" description="Basic and acidic residues" evidence="7">
    <location>
        <begin position="62"/>
        <end position="78"/>
    </location>
</feature>
<feature type="region of interest" description="Disordered" evidence="7">
    <location>
        <begin position="384"/>
        <end position="407"/>
    </location>
</feature>
<keyword evidence="4 6" id="KW-1133">Transmembrane helix</keyword>
<evidence type="ECO:0000259" key="8">
    <source>
        <dbReference type="PROSITE" id="PS50845"/>
    </source>
</evidence>
<feature type="region of interest" description="Disordered" evidence="7">
    <location>
        <begin position="157"/>
        <end position="277"/>
    </location>
</feature>
<feature type="region of interest" description="Disordered" evidence="7">
    <location>
        <begin position="62"/>
        <end position="134"/>
    </location>
</feature>
<organism evidence="9 10">
    <name type="scientific">Scleropages formosus</name>
    <name type="common">Asian bonytongue</name>
    <name type="synonym">Osteoglossum formosum</name>
    <dbReference type="NCBI Taxonomy" id="113540"/>
    <lineage>
        <taxon>Eukaryota</taxon>
        <taxon>Metazoa</taxon>
        <taxon>Chordata</taxon>
        <taxon>Craniata</taxon>
        <taxon>Vertebrata</taxon>
        <taxon>Euteleostomi</taxon>
        <taxon>Actinopterygii</taxon>
        <taxon>Neopterygii</taxon>
        <taxon>Teleostei</taxon>
        <taxon>Osteoglossocephala</taxon>
        <taxon>Osteoglossomorpha</taxon>
        <taxon>Osteoglossiformes</taxon>
        <taxon>Osteoglossidae</taxon>
        <taxon>Scleropages</taxon>
    </lineage>
</organism>
<feature type="region of interest" description="Disordered" evidence="7">
    <location>
        <begin position="305"/>
        <end position="370"/>
    </location>
</feature>
<name>A0A0P7X743_SCLFO</name>
<dbReference type="PROSITE" id="PS50845">
    <property type="entry name" value="RETICULON"/>
    <property type="match status" value="1"/>
</dbReference>
<proteinExistence type="predicted"/>
<protein>
    <recommendedName>
        <fullName evidence="6">Reticulon</fullName>
    </recommendedName>
</protein>
<dbReference type="GO" id="GO:0014069">
    <property type="term" value="C:postsynaptic density"/>
    <property type="evidence" value="ECO:0007669"/>
    <property type="project" value="TreeGrafter"/>
</dbReference>
<evidence type="ECO:0000313" key="10">
    <source>
        <dbReference type="Proteomes" id="UP000034805"/>
    </source>
</evidence>
<feature type="compositionally biased region" description="Acidic residues" evidence="7">
    <location>
        <begin position="259"/>
        <end position="277"/>
    </location>
</feature>
<evidence type="ECO:0000256" key="4">
    <source>
        <dbReference type="ARBA" id="ARBA00022989"/>
    </source>
</evidence>
<dbReference type="STRING" id="113540.ENSSFOP00015026970"/>
<feature type="domain" description="Reticulon" evidence="8">
    <location>
        <begin position="563"/>
        <end position="765"/>
    </location>
</feature>
<feature type="compositionally biased region" description="Pro residues" evidence="7">
    <location>
        <begin position="221"/>
        <end position="240"/>
    </location>
</feature>
<keyword evidence="5 6" id="KW-0472">Membrane</keyword>
<dbReference type="PANTHER" id="PTHR45799">
    <property type="entry name" value="RETICULON-LIKE PROTEIN"/>
    <property type="match status" value="1"/>
</dbReference>
<evidence type="ECO:0000256" key="3">
    <source>
        <dbReference type="ARBA" id="ARBA00022824"/>
    </source>
</evidence>
<dbReference type="GO" id="GO:0005789">
    <property type="term" value="C:endoplasmic reticulum membrane"/>
    <property type="evidence" value="ECO:0007669"/>
    <property type="project" value="UniProtKB-SubCell"/>
</dbReference>
<feature type="compositionally biased region" description="Acidic residues" evidence="7">
    <location>
        <begin position="338"/>
        <end position="352"/>
    </location>
</feature>
<evidence type="ECO:0000256" key="6">
    <source>
        <dbReference type="RuleBase" id="RU210713"/>
    </source>
</evidence>
<evidence type="ECO:0000256" key="1">
    <source>
        <dbReference type="ARBA" id="ARBA00004477"/>
    </source>
</evidence>
<gene>
    <name evidence="9" type="ORF">Z043_111076</name>
</gene>
<dbReference type="EMBL" id="JARO02003624">
    <property type="protein sequence ID" value="KPP70120.1"/>
    <property type="molecule type" value="Genomic_DNA"/>
</dbReference>
<dbReference type="GO" id="GO:0071787">
    <property type="term" value="P:endoplasmic reticulum tubular network formation"/>
    <property type="evidence" value="ECO:0007669"/>
    <property type="project" value="TreeGrafter"/>
</dbReference>
<comment type="caution">
    <text evidence="9">The sequence shown here is derived from an EMBL/GenBank/DDBJ whole genome shotgun (WGS) entry which is preliminary data.</text>
</comment>
<evidence type="ECO:0000313" key="9">
    <source>
        <dbReference type="EMBL" id="KPP70120.1"/>
    </source>
</evidence>
<dbReference type="InterPro" id="IPR003388">
    <property type="entry name" value="Reticulon"/>
</dbReference>
<feature type="compositionally biased region" description="Polar residues" evidence="7">
    <location>
        <begin position="1"/>
        <end position="13"/>
    </location>
</feature>
<dbReference type="GO" id="GO:0007420">
    <property type="term" value="P:brain development"/>
    <property type="evidence" value="ECO:0007669"/>
    <property type="project" value="TreeGrafter"/>
</dbReference>